<keyword evidence="3" id="KW-1185">Reference proteome</keyword>
<evidence type="ECO:0000313" key="3">
    <source>
        <dbReference type="Proteomes" id="UP001556098"/>
    </source>
</evidence>
<keyword evidence="1" id="KW-0812">Transmembrane</keyword>
<evidence type="ECO:0000256" key="1">
    <source>
        <dbReference type="SAM" id="Phobius"/>
    </source>
</evidence>
<keyword evidence="1" id="KW-1133">Transmembrane helix</keyword>
<sequence length="76" mass="8418">METEQAVLLLGGLFAFIIIILLGRRPRRAKRCRWRKSMTGSRGSLIKYTCATCGSEAYRSNGKPDSCLAKLKTPGL</sequence>
<dbReference type="EMBL" id="JBFNXX010000012">
    <property type="protein sequence ID" value="MEW9921032.1"/>
    <property type="molecule type" value="Genomic_DNA"/>
</dbReference>
<proteinExistence type="predicted"/>
<organism evidence="2 3">
    <name type="scientific">Sulfitobacter sediminis</name>
    <dbReference type="NCBI Taxonomy" id="3234186"/>
    <lineage>
        <taxon>Bacteria</taxon>
        <taxon>Pseudomonadati</taxon>
        <taxon>Pseudomonadota</taxon>
        <taxon>Alphaproteobacteria</taxon>
        <taxon>Rhodobacterales</taxon>
        <taxon>Roseobacteraceae</taxon>
        <taxon>Sulfitobacter</taxon>
    </lineage>
</organism>
<accession>A0ABV3RR41</accession>
<feature type="transmembrane region" description="Helical" evidence="1">
    <location>
        <begin position="6"/>
        <end position="23"/>
    </location>
</feature>
<reference evidence="2 3" key="1">
    <citation type="submission" date="2024-07" db="EMBL/GenBank/DDBJ databases">
        <title>Marimonas sp.nov., isolated from tidal-flat sediment.</title>
        <authorList>
            <person name="Jayan J.N."/>
            <person name="Lee S.S."/>
        </authorList>
    </citation>
    <scope>NUCLEOTIDE SEQUENCE [LARGE SCALE GENOMIC DNA]</scope>
    <source>
        <strain evidence="2 3">MJW-29</strain>
    </source>
</reference>
<dbReference type="RefSeq" id="WP_367878734.1">
    <property type="nucleotide sequence ID" value="NZ_JBFNXX010000012.1"/>
</dbReference>
<keyword evidence="1" id="KW-0472">Membrane</keyword>
<dbReference type="Proteomes" id="UP001556098">
    <property type="component" value="Unassembled WGS sequence"/>
</dbReference>
<evidence type="ECO:0000313" key="2">
    <source>
        <dbReference type="EMBL" id="MEW9921032.1"/>
    </source>
</evidence>
<name>A0ABV3RR41_9RHOB</name>
<gene>
    <name evidence="2" type="ORF">AB2B41_15575</name>
</gene>
<comment type="caution">
    <text evidence="2">The sequence shown here is derived from an EMBL/GenBank/DDBJ whole genome shotgun (WGS) entry which is preliminary data.</text>
</comment>
<protein>
    <submittedName>
        <fullName evidence="2">Uncharacterized protein</fullName>
    </submittedName>
</protein>